<dbReference type="PROSITE" id="PS50151">
    <property type="entry name" value="UVR"/>
    <property type="match status" value="1"/>
</dbReference>
<dbReference type="PROSITE" id="PS50164">
    <property type="entry name" value="GIY_YIG"/>
    <property type="match status" value="1"/>
</dbReference>
<evidence type="ECO:0000313" key="8">
    <source>
        <dbReference type="EMBL" id="SVC37802.1"/>
    </source>
</evidence>
<organism evidence="8">
    <name type="scientific">marine metagenome</name>
    <dbReference type="NCBI Taxonomy" id="408172"/>
    <lineage>
        <taxon>unclassified sequences</taxon>
        <taxon>metagenomes</taxon>
        <taxon>ecological metagenomes</taxon>
    </lineage>
</organism>
<dbReference type="SUPFAM" id="SSF46600">
    <property type="entry name" value="C-terminal UvrC-binding domain of UvrB"/>
    <property type="match status" value="1"/>
</dbReference>
<keyword evidence="5" id="KW-0234">DNA repair</keyword>
<dbReference type="GO" id="GO:0009381">
    <property type="term" value="F:excinuclease ABC activity"/>
    <property type="evidence" value="ECO:0007669"/>
    <property type="project" value="InterPro"/>
</dbReference>
<dbReference type="GO" id="GO:0009380">
    <property type="term" value="C:excinuclease repair complex"/>
    <property type="evidence" value="ECO:0007669"/>
    <property type="project" value="InterPro"/>
</dbReference>
<dbReference type="CDD" id="cd10434">
    <property type="entry name" value="GIY-YIG_UvrC_Cho"/>
    <property type="match status" value="1"/>
</dbReference>
<evidence type="ECO:0000259" key="6">
    <source>
        <dbReference type="PROSITE" id="PS50151"/>
    </source>
</evidence>
<evidence type="ECO:0000256" key="5">
    <source>
        <dbReference type="ARBA" id="ARBA00023204"/>
    </source>
</evidence>
<dbReference type="Pfam" id="PF01541">
    <property type="entry name" value="GIY-YIG"/>
    <property type="match status" value="1"/>
</dbReference>
<evidence type="ECO:0008006" key="9">
    <source>
        <dbReference type="Google" id="ProtNLM"/>
    </source>
</evidence>
<dbReference type="Gene3D" id="4.10.860.10">
    <property type="entry name" value="UVR domain"/>
    <property type="match status" value="1"/>
</dbReference>
<dbReference type="Pfam" id="PF02151">
    <property type="entry name" value="UVR"/>
    <property type="match status" value="1"/>
</dbReference>
<evidence type="ECO:0000256" key="3">
    <source>
        <dbReference type="ARBA" id="ARBA00022769"/>
    </source>
</evidence>
<gene>
    <name evidence="8" type="ORF">METZ01_LOCUS290656</name>
</gene>
<dbReference type="InterPro" id="IPR001943">
    <property type="entry name" value="UVR_dom"/>
</dbReference>
<dbReference type="NCBIfam" id="TIGR00194">
    <property type="entry name" value="uvrC"/>
    <property type="match status" value="1"/>
</dbReference>
<dbReference type="SUPFAM" id="SSF82771">
    <property type="entry name" value="GIY-YIG endonuclease"/>
    <property type="match status" value="1"/>
</dbReference>
<proteinExistence type="predicted"/>
<dbReference type="PANTHER" id="PTHR30562">
    <property type="entry name" value="UVRC/OXIDOREDUCTASE"/>
    <property type="match status" value="1"/>
</dbReference>
<dbReference type="EMBL" id="UINC01087976">
    <property type="protein sequence ID" value="SVC37802.1"/>
    <property type="molecule type" value="Genomic_DNA"/>
</dbReference>
<evidence type="ECO:0000256" key="2">
    <source>
        <dbReference type="ARBA" id="ARBA00022763"/>
    </source>
</evidence>
<dbReference type="FunFam" id="3.40.1440.10:FF:000001">
    <property type="entry name" value="UvrABC system protein C"/>
    <property type="match status" value="1"/>
</dbReference>
<evidence type="ECO:0000256" key="1">
    <source>
        <dbReference type="ARBA" id="ARBA00022490"/>
    </source>
</evidence>
<feature type="domain" description="GIY-YIG" evidence="7">
    <location>
        <begin position="15"/>
        <end position="94"/>
    </location>
</feature>
<name>A0A382LRU3_9ZZZZ</name>
<dbReference type="GO" id="GO:0006289">
    <property type="term" value="P:nucleotide-excision repair"/>
    <property type="evidence" value="ECO:0007669"/>
    <property type="project" value="InterPro"/>
</dbReference>
<evidence type="ECO:0000256" key="4">
    <source>
        <dbReference type="ARBA" id="ARBA00022881"/>
    </source>
</evidence>
<keyword evidence="2" id="KW-0227">DNA damage</keyword>
<feature type="domain" description="UVR" evidence="6">
    <location>
        <begin position="204"/>
        <end position="239"/>
    </location>
</feature>
<dbReference type="InterPro" id="IPR004791">
    <property type="entry name" value="UvrC"/>
</dbReference>
<evidence type="ECO:0000259" key="7">
    <source>
        <dbReference type="PROSITE" id="PS50164"/>
    </source>
</evidence>
<dbReference type="SMART" id="SM00465">
    <property type="entry name" value="GIYc"/>
    <property type="match status" value="1"/>
</dbReference>
<sequence length="280" mass="32129">MLRPNFGLRLASTPRSPGVYIFKDIDGTVLYVGKSSNLQNRLRSYFRDSKNHEPKIRRMISKLTEFEYIVVDSDPEALILENTLIKKFKPHFNARLKDDKTYPYIKIDRTESYPQIYVTRKVNDDGSKYFGPFANAGSIRKTLSLLNKLFPYRSCTKPINGKDKRACLEYYINRCAAPCIAAIDHKGYRDIIDQVILFLEGKTESVLLDLRSKMLQASNSLDFERAASFRDQIKALESIASQQKIKTGSVTKHDQDIIGMYAHNDQSCIEIFYVRGGKLT</sequence>
<dbReference type="InterPro" id="IPR000305">
    <property type="entry name" value="GIY-YIG_endonuc"/>
</dbReference>
<keyword evidence="4" id="KW-0267">Excision nuclease</keyword>
<dbReference type="InterPro" id="IPR035901">
    <property type="entry name" value="GIY-YIG_endonuc_sf"/>
</dbReference>
<accession>A0A382LRU3</accession>
<feature type="non-terminal residue" evidence="8">
    <location>
        <position position="280"/>
    </location>
</feature>
<dbReference type="PANTHER" id="PTHR30562:SF1">
    <property type="entry name" value="UVRABC SYSTEM PROTEIN C"/>
    <property type="match status" value="1"/>
</dbReference>
<reference evidence="8" key="1">
    <citation type="submission" date="2018-05" db="EMBL/GenBank/DDBJ databases">
        <authorList>
            <person name="Lanie J.A."/>
            <person name="Ng W.-L."/>
            <person name="Kazmierczak K.M."/>
            <person name="Andrzejewski T.M."/>
            <person name="Davidsen T.M."/>
            <person name="Wayne K.J."/>
            <person name="Tettelin H."/>
            <person name="Glass J.I."/>
            <person name="Rusch D."/>
            <person name="Podicherti R."/>
            <person name="Tsui H.-C.T."/>
            <person name="Winkler M.E."/>
        </authorList>
    </citation>
    <scope>NUCLEOTIDE SEQUENCE</scope>
</reference>
<keyword evidence="3" id="KW-0228">DNA excision</keyword>
<dbReference type="InterPro" id="IPR047296">
    <property type="entry name" value="GIY-YIG_UvrC_Cho"/>
</dbReference>
<keyword evidence="1" id="KW-0963">Cytoplasm</keyword>
<dbReference type="InterPro" id="IPR036876">
    <property type="entry name" value="UVR_dom_sf"/>
</dbReference>
<protein>
    <recommendedName>
        <fullName evidence="9">GIY-YIG domain-containing protein</fullName>
    </recommendedName>
</protein>
<dbReference type="AlphaFoldDB" id="A0A382LRU3"/>
<dbReference type="InterPro" id="IPR050066">
    <property type="entry name" value="UvrABC_protein_C"/>
</dbReference>
<dbReference type="Gene3D" id="3.40.1440.10">
    <property type="entry name" value="GIY-YIG endonuclease"/>
    <property type="match status" value="1"/>
</dbReference>